<accession>A0ABU9GIB2</accession>
<dbReference type="InterPro" id="IPR000572">
    <property type="entry name" value="OxRdtase_Mopterin-bd_dom"/>
</dbReference>
<comment type="caution">
    <text evidence="2">The sequence shown here is derived from an EMBL/GenBank/DDBJ whole genome shotgun (WGS) entry which is preliminary data.</text>
</comment>
<dbReference type="RefSeq" id="WP_341542634.1">
    <property type="nucleotide sequence ID" value="NZ_JBAKAP010000015.1"/>
</dbReference>
<name>A0ABU9GIB2_COBMA</name>
<evidence type="ECO:0000259" key="1">
    <source>
        <dbReference type="Pfam" id="PF00174"/>
    </source>
</evidence>
<dbReference type="Pfam" id="PF00174">
    <property type="entry name" value="Oxidored_molyb"/>
    <property type="match status" value="1"/>
</dbReference>
<proteinExistence type="predicted"/>
<gene>
    <name evidence="2" type="ORF">V6243_13420</name>
</gene>
<evidence type="ECO:0000313" key="3">
    <source>
        <dbReference type="Proteomes" id="UP001378242"/>
    </source>
</evidence>
<dbReference type="Gene3D" id="3.90.420.10">
    <property type="entry name" value="Oxidoreductase, molybdopterin-binding domain"/>
    <property type="match status" value="1"/>
</dbReference>
<protein>
    <submittedName>
        <fullName evidence="2">Molybdopterin-dependent oxidoreductase</fullName>
    </submittedName>
</protein>
<sequence>MAGRFKAIWTEAESTLVAPDKTGKTAVAIRAWRGARWVSSLCLALLAAGLAPSALAAHASVPPARESHPLKANECLPAPKGKVVLTISGVVTCGNAGSETSPLARFDMPMLEALPSRVNATHTPWTQGVVRFSGPLLRELIQRVGQDVSTVSVKAINDFSADIPMSDIARYEVLLATRRDGEPMPVRDFGPLFILYPFDAHPELMTEEIRFRSVWQVNGLVLR</sequence>
<evidence type="ECO:0000313" key="2">
    <source>
        <dbReference type="EMBL" id="MEL0617825.1"/>
    </source>
</evidence>
<reference evidence="2 3" key="1">
    <citation type="submission" date="2024-02" db="EMBL/GenBank/DDBJ databases">
        <title>Bacteria isolated from the canopy kelp, Nereocystis luetkeana.</title>
        <authorList>
            <person name="Pfister C.A."/>
            <person name="Younker I.T."/>
            <person name="Light S.H."/>
        </authorList>
    </citation>
    <scope>NUCLEOTIDE SEQUENCE [LARGE SCALE GENOMIC DNA]</scope>
    <source>
        <strain evidence="2 3">TI.5.07</strain>
    </source>
</reference>
<dbReference type="InterPro" id="IPR036374">
    <property type="entry name" value="OxRdtase_Mopterin-bd_sf"/>
</dbReference>
<dbReference type="SUPFAM" id="SSF56524">
    <property type="entry name" value="Oxidoreductase molybdopterin-binding domain"/>
    <property type="match status" value="1"/>
</dbReference>
<feature type="domain" description="Oxidoreductase molybdopterin-binding" evidence="1">
    <location>
        <begin position="121"/>
        <end position="192"/>
    </location>
</feature>
<organism evidence="2 3">
    <name type="scientific">Cobetia marina</name>
    <name type="common">Deleya marina</name>
    <dbReference type="NCBI Taxonomy" id="28258"/>
    <lineage>
        <taxon>Bacteria</taxon>
        <taxon>Pseudomonadati</taxon>
        <taxon>Pseudomonadota</taxon>
        <taxon>Gammaproteobacteria</taxon>
        <taxon>Oceanospirillales</taxon>
        <taxon>Halomonadaceae</taxon>
        <taxon>Cobetia</taxon>
    </lineage>
</organism>
<dbReference type="EMBL" id="JBAKAP010000015">
    <property type="protein sequence ID" value="MEL0617825.1"/>
    <property type="molecule type" value="Genomic_DNA"/>
</dbReference>
<keyword evidence="3" id="KW-1185">Reference proteome</keyword>
<dbReference type="Proteomes" id="UP001378242">
    <property type="component" value="Unassembled WGS sequence"/>
</dbReference>